<organism evidence="2 3">
    <name type="scientific">Parasphingopyxis marina</name>
    <dbReference type="NCBI Taxonomy" id="2761622"/>
    <lineage>
        <taxon>Bacteria</taxon>
        <taxon>Pseudomonadati</taxon>
        <taxon>Pseudomonadota</taxon>
        <taxon>Alphaproteobacteria</taxon>
        <taxon>Sphingomonadales</taxon>
        <taxon>Sphingomonadaceae</taxon>
        <taxon>Parasphingopyxis</taxon>
    </lineage>
</organism>
<keyword evidence="1" id="KW-0812">Transmembrane</keyword>
<keyword evidence="1" id="KW-0472">Membrane</keyword>
<comment type="caution">
    <text evidence="2">The sequence shown here is derived from an EMBL/GenBank/DDBJ whole genome shotgun (WGS) entry which is preliminary data.</text>
</comment>
<feature type="transmembrane region" description="Helical" evidence="1">
    <location>
        <begin position="65"/>
        <end position="83"/>
    </location>
</feature>
<keyword evidence="1" id="KW-1133">Transmembrane helix</keyword>
<protein>
    <submittedName>
        <fullName evidence="2">Uncharacterized protein</fullName>
    </submittedName>
</protein>
<evidence type="ECO:0000313" key="2">
    <source>
        <dbReference type="EMBL" id="MBC2776459.1"/>
    </source>
</evidence>
<dbReference type="EMBL" id="JACJVJ010000001">
    <property type="protein sequence ID" value="MBC2776459.1"/>
    <property type="molecule type" value="Genomic_DNA"/>
</dbReference>
<sequence>MLWIVFVMGIANFFLHRSVMEGRGPVFAEIAATLRRFGGGWGSYVFEFALLVAALAFAKQGQPMALFLYGAYTALNAGAYMLLSQMNRGP</sequence>
<evidence type="ECO:0000313" key="3">
    <source>
        <dbReference type="Proteomes" id="UP000564378"/>
    </source>
</evidence>
<gene>
    <name evidence="2" type="ORF">H6P80_02375</name>
</gene>
<proteinExistence type="predicted"/>
<feature type="transmembrane region" description="Helical" evidence="1">
    <location>
        <begin position="38"/>
        <end position="58"/>
    </location>
</feature>
<evidence type="ECO:0000256" key="1">
    <source>
        <dbReference type="SAM" id="Phobius"/>
    </source>
</evidence>
<name>A0A842HW12_9SPHN</name>
<keyword evidence="3" id="KW-1185">Reference proteome</keyword>
<accession>A0A842HW12</accession>
<dbReference type="RefSeq" id="WP_185799741.1">
    <property type="nucleotide sequence ID" value="NZ_JACJVJ010000001.1"/>
</dbReference>
<dbReference type="Proteomes" id="UP000564378">
    <property type="component" value="Unassembled WGS sequence"/>
</dbReference>
<reference evidence="2 3" key="1">
    <citation type="submission" date="2020-08" db="EMBL/GenBank/DDBJ databases">
        <title>Draft genome sequence of Parasphingopyxis sp. GrpM-11.</title>
        <authorList>
            <person name="Oh J."/>
            <person name="Roh D.-H."/>
        </authorList>
    </citation>
    <scope>NUCLEOTIDE SEQUENCE [LARGE SCALE GENOMIC DNA]</scope>
    <source>
        <strain evidence="2 3">GrpM-11</strain>
    </source>
</reference>
<dbReference type="AlphaFoldDB" id="A0A842HW12"/>